<accession>A0A6C0I442</accession>
<proteinExistence type="predicted"/>
<evidence type="ECO:0000313" key="1">
    <source>
        <dbReference type="EMBL" id="QHT87350.1"/>
    </source>
</evidence>
<name>A0A6C0I442_9ZZZZ</name>
<sequence length="245" mass="28159">MVNSFDVLNKIGLQIVMSGGQLIATLVSCWNQLYSMNKFALDRGHYVLRNIYCIATGQRIEPMLSPWVSYSFLRRGFLLKETYDEVDVDNNNDDDSLATSFQTVFSKENLDVVTSIIENDPTVYKGMILLYHSGSYICRMVNNNNSNDVAPLTRSSARFLSIQYVHPKMEAPIYLELPASYFTHNNDILSSLFVKRCLEYQGSPYLFDNTYTLHIMDNVIKEFTLSSSQYIRLDNEGYHIIEESI</sequence>
<organism evidence="1">
    <name type="scientific">viral metagenome</name>
    <dbReference type="NCBI Taxonomy" id="1070528"/>
    <lineage>
        <taxon>unclassified sequences</taxon>
        <taxon>metagenomes</taxon>
        <taxon>organismal metagenomes</taxon>
    </lineage>
</organism>
<protein>
    <submittedName>
        <fullName evidence="1">Uncharacterized protein</fullName>
    </submittedName>
</protein>
<reference evidence="1" key="1">
    <citation type="journal article" date="2020" name="Nature">
        <title>Giant virus diversity and host interactions through global metagenomics.</title>
        <authorList>
            <person name="Schulz F."/>
            <person name="Roux S."/>
            <person name="Paez-Espino D."/>
            <person name="Jungbluth S."/>
            <person name="Walsh D.A."/>
            <person name="Denef V.J."/>
            <person name="McMahon K.D."/>
            <person name="Konstantinidis K.T."/>
            <person name="Eloe-Fadrosh E.A."/>
            <person name="Kyrpides N.C."/>
            <person name="Woyke T."/>
        </authorList>
    </citation>
    <scope>NUCLEOTIDE SEQUENCE</scope>
    <source>
        <strain evidence="1">GVMAG-M-3300023184-190</strain>
    </source>
</reference>
<dbReference type="EMBL" id="MN740087">
    <property type="protein sequence ID" value="QHT87350.1"/>
    <property type="molecule type" value="Genomic_DNA"/>
</dbReference>
<dbReference type="AlphaFoldDB" id="A0A6C0I442"/>